<dbReference type="AlphaFoldDB" id="A0A0K0CT10"/>
<reference evidence="1" key="1">
    <citation type="submission" date="2012-09" db="EMBL/GenBank/DDBJ databases">
        <authorList>
            <person name="Martin A.A."/>
        </authorList>
    </citation>
    <scope>NUCLEOTIDE SEQUENCE</scope>
</reference>
<name>A0A0K0CT10_ANGCA</name>
<keyword evidence="1" id="KW-1185">Reference proteome</keyword>
<accession>A0A0K0CT10</accession>
<dbReference type="WBParaSite" id="ACAC_0000016501-mRNA-1">
    <property type="protein sequence ID" value="ACAC_0000016501-mRNA-1"/>
    <property type="gene ID" value="ACAC_0000016501"/>
</dbReference>
<protein>
    <submittedName>
        <fullName evidence="2">Reverse transcriptase domain-containing protein</fullName>
    </submittedName>
</protein>
<organism evidence="1 2">
    <name type="scientific">Angiostrongylus cantonensis</name>
    <name type="common">Rat lungworm</name>
    <dbReference type="NCBI Taxonomy" id="6313"/>
    <lineage>
        <taxon>Eukaryota</taxon>
        <taxon>Metazoa</taxon>
        <taxon>Ecdysozoa</taxon>
        <taxon>Nematoda</taxon>
        <taxon>Chromadorea</taxon>
        <taxon>Rhabditida</taxon>
        <taxon>Rhabditina</taxon>
        <taxon>Rhabditomorpha</taxon>
        <taxon>Strongyloidea</taxon>
        <taxon>Metastrongylidae</taxon>
        <taxon>Angiostrongylus</taxon>
    </lineage>
</organism>
<reference evidence="2" key="2">
    <citation type="submission" date="2017-02" db="UniProtKB">
        <authorList>
            <consortium name="WormBaseParasite"/>
        </authorList>
    </citation>
    <scope>IDENTIFICATION</scope>
</reference>
<evidence type="ECO:0000313" key="2">
    <source>
        <dbReference type="WBParaSite" id="ACAC_0000016501-mRNA-1"/>
    </source>
</evidence>
<sequence>MEAFGSQGVPTQYVKILRELYKYFITNFINVDFKRGFRHGDTILSKLFTDTLQNVMRTLQRDNMGVKIDGLQIDHLRFADDIVLITPDIRRVERMLVDFDKARG</sequence>
<proteinExistence type="predicted"/>
<evidence type="ECO:0000313" key="1">
    <source>
        <dbReference type="Proteomes" id="UP000035642"/>
    </source>
</evidence>
<dbReference type="Proteomes" id="UP000035642">
    <property type="component" value="Unassembled WGS sequence"/>
</dbReference>